<dbReference type="Proteomes" id="UP001255856">
    <property type="component" value="Unassembled WGS sequence"/>
</dbReference>
<gene>
    <name evidence="2" type="ORF">QBZ16_001261</name>
</gene>
<feature type="region of interest" description="Disordered" evidence="1">
    <location>
        <begin position="1"/>
        <end position="119"/>
    </location>
</feature>
<evidence type="ECO:0000313" key="2">
    <source>
        <dbReference type="EMBL" id="KAK2075925.1"/>
    </source>
</evidence>
<organism evidence="2 3">
    <name type="scientific">Prototheca wickerhamii</name>
    <dbReference type="NCBI Taxonomy" id="3111"/>
    <lineage>
        <taxon>Eukaryota</taxon>
        <taxon>Viridiplantae</taxon>
        <taxon>Chlorophyta</taxon>
        <taxon>core chlorophytes</taxon>
        <taxon>Trebouxiophyceae</taxon>
        <taxon>Chlorellales</taxon>
        <taxon>Chlorellaceae</taxon>
        <taxon>Prototheca</taxon>
    </lineage>
</organism>
<keyword evidence="3" id="KW-1185">Reference proteome</keyword>
<evidence type="ECO:0000313" key="3">
    <source>
        <dbReference type="Proteomes" id="UP001255856"/>
    </source>
</evidence>
<proteinExistence type="predicted"/>
<feature type="compositionally biased region" description="Low complexity" evidence="1">
    <location>
        <begin position="21"/>
        <end position="36"/>
    </location>
</feature>
<name>A0AAD9IF37_PROWI</name>
<dbReference type="EMBL" id="JASFZW010000012">
    <property type="protein sequence ID" value="KAK2075925.1"/>
    <property type="molecule type" value="Genomic_DNA"/>
</dbReference>
<accession>A0AAD9IF37</accession>
<sequence>MHVRGGTSAPRLPSRPRARHAAAPGAGAARAGDPPAQLLRTPGTLPRAQGQRQVLSPRQERDGGDGGEPGSKARAQPDRPSPPRAAGPVAERRHLDFAEGADGAGRPEPSGRSPGQAWDWPGLLQRLDAREAAPEQAGGLLRTLQAWLKELRREPLAALPRDTETLLALQRSLTRLLCQCCELPETRSGLLLESVVSILGFFGVEDGEEECTYKGGGCLNLNQQRTVFFLKSVL</sequence>
<dbReference type="AlphaFoldDB" id="A0AAD9IF37"/>
<evidence type="ECO:0000256" key="1">
    <source>
        <dbReference type="SAM" id="MobiDB-lite"/>
    </source>
</evidence>
<reference evidence="2" key="1">
    <citation type="submission" date="2021-01" db="EMBL/GenBank/DDBJ databases">
        <authorList>
            <person name="Eckstrom K.M.E."/>
        </authorList>
    </citation>
    <scope>NUCLEOTIDE SEQUENCE</scope>
    <source>
        <strain evidence="2">UVCC 0001</strain>
    </source>
</reference>
<comment type="caution">
    <text evidence="2">The sequence shown here is derived from an EMBL/GenBank/DDBJ whole genome shotgun (WGS) entry which is preliminary data.</text>
</comment>
<protein>
    <submittedName>
        <fullName evidence="2">Uncharacterized protein</fullName>
    </submittedName>
</protein>